<feature type="binding site" evidence="9">
    <location>
        <position position="916"/>
    </location>
    <ligand>
        <name>S-adenosyl-L-methionine</name>
        <dbReference type="ChEBI" id="CHEBI:59789"/>
    </ligand>
</feature>
<evidence type="ECO:0000256" key="3">
    <source>
        <dbReference type="ARBA" id="ARBA00022603"/>
    </source>
</evidence>
<evidence type="ECO:0000256" key="4">
    <source>
        <dbReference type="ARBA" id="ARBA00022679"/>
    </source>
</evidence>
<evidence type="ECO:0000256" key="9">
    <source>
        <dbReference type="PROSITE-ProRule" id="PRU01026"/>
    </source>
</evidence>
<dbReference type="PANTHER" id="PTHR15922">
    <property type="entry name" value="NEUROBLASTOMA-AMPLIFIED SEQUENCE"/>
    <property type="match status" value="1"/>
</dbReference>
<evidence type="ECO:0000256" key="8">
    <source>
        <dbReference type="ARBA" id="ARBA00022927"/>
    </source>
</evidence>
<evidence type="ECO:0000256" key="2">
    <source>
        <dbReference type="ARBA" id="ARBA00022448"/>
    </source>
</evidence>
<evidence type="ECO:0000256" key="10">
    <source>
        <dbReference type="SAM" id="MobiDB-lite"/>
    </source>
</evidence>
<keyword evidence="7 9" id="KW-0694">RNA-binding</keyword>
<dbReference type="Pfam" id="PF08314">
    <property type="entry name" value="Sec39"/>
    <property type="match status" value="1"/>
</dbReference>
<dbReference type="GO" id="GO:0006890">
    <property type="term" value="P:retrograde vesicle-mediated transport, Golgi to endoplasmic reticulum"/>
    <property type="evidence" value="ECO:0007669"/>
    <property type="project" value="InterPro"/>
</dbReference>
<evidence type="ECO:0000256" key="5">
    <source>
        <dbReference type="ARBA" id="ARBA00022691"/>
    </source>
</evidence>
<dbReference type="EMBL" id="OC855186">
    <property type="protein sequence ID" value="CAD7621439.1"/>
    <property type="molecule type" value="Genomic_DNA"/>
</dbReference>
<comment type="caution">
    <text evidence="9">Lacks conserved residue(s) required for the propagation of feature annotation.</text>
</comment>
<dbReference type="PROSITE" id="PS51689">
    <property type="entry name" value="SAM_RNA_A_N6_MT"/>
    <property type="match status" value="1"/>
</dbReference>
<accession>A0A7R9KE42</accession>
<dbReference type="GO" id="GO:0000149">
    <property type="term" value="F:SNARE binding"/>
    <property type="evidence" value="ECO:0007669"/>
    <property type="project" value="TreeGrafter"/>
</dbReference>
<feature type="domain" description="Sec39" evidence="11">
    <location>
        <begin position="247"/>
        <end position="858"/>
    </location>
</feature>
<keyword evidence="6" id="KW-0256">Endoplasmic reticulum</keyword>
<feature type="binding site" evidence="9">
    <location>
        <position position="966"/>
    </location>
    <ligand>
        <name>S-adenosyl-L-methionine</name>
        <dbReference type="ChEBI" id="CHEBI:59789"/>
    </ligand>
</feature>
<evidence type="ECO:0000313" key="12">
    <source>
        <dbReference type="EMBL" id="CAD7621439.1"/>
    </source>
</evidence>
<comment type="subcellular location">
    <subcellularLocation>
        <location evidence="1">Endoplasmic reticulum</location>
    </subcellularLocation>
</comment>
<dbReference type="Pfam" id="PF00398">
    <property type="entry name" value="RrnaAD"/>
    <property type="match status" value="1"/>
</dbReference>
<keyword evidence="5 9" id="KW-0949">S-adenosyl-L-methionine</keyword>
<keyword evidence="2" id="KW-0813">Transport</keyword>
<dbReference type="SUPFAM" id="SSF53335">
    <property type="entry name" value="S-adenosyl-L-methionine-dependent methyltransferases"/>
    <property type="match status" value="1"/>
</dbReference>
<feature type="compositionally biased region" description="Low complexity" evidence="10">
    <location>
        <begin position="8"/>
        <end position="19"/>
    </location>
</feature>
<proteinExistence type="inferred from homology"/>
<evidence type="ECO:0000256" key="1">
    <source>
        <dbReference type="ARBA" id="ARBA00004240"/>
    </source>
</evidence>
<dbReference type="AlphaFoldDB" id="A0A7R9KE42"/>
<feature type="region of interest" description="Disordered" evidence="10">
    <location>
        <begin position="1"/>
        <end position="31"/>
    </location>
</feature>
<dbReference type="PANTHER" id="PTHR15922:SF2">
    <property type="entry name" value="NBAS SUBUNIT OF NRZ TETHERING COMPLEX"/>
    <property type="match status" value="1"/>
</dbReference>
<dbReference type="Proteomes" id="UP000759131">
    <property type="component" value="Unassembled WGS sequence"/>
</dbReference>
<dbReference type="InterPro" id="IPR001737">
    <property type="entry name" value="KsgA/Erm"/>
</dbReference>
<dbReference type="OrthoDB" id="19988at2759"/>
<organism evidence="12">
    <name type="scientific">Medioppia subpectinata</name>
    <dbReference type="NCBI Taxonomy" id="1979941"/>
    <lineage>
        <taxon>Eukaryota</taxon>
        <taxon>Metazoa</taxon>
        <taxon>Ecdysozoa</taxon>
        <taxon>Arthropoda</taxon>
        <taxon>Chelicerata</taxon>
        <taxon>Arachnida</taxon>
        <taxon>Acari</taxon>
        <taxon>Acariformes</taxon>
        <taxon>Sarcoptiformes</taxon>
        <taxon>Oribatida</taxon>
        <taxon>Brachypylina</taxon>
        <taxon>Oppioidea</taxon>
        <taxon>Oppiidae</taxon>
        <taxon>Medioppia</taxon>
    </lineage>
</organism>
<dbReference type="GO" id="GO:0070939">
    <property type="term" value="C:Dsl1/NZR complex"/>
    <property type="evidence" value="ECO:0007669"/>
    <property type="project" value="TreeGrafter"/>
</dbReference>
<dbReference type="GO" id="GO:0003723">
    <property type="term" value="F:RNA binding"/>
    <property type="evidence" value="ECO:0007669"/>
    <property type="project" value="UniProtKB-UniRule"/>
</dbReference>
<evidence type="ECO:0000313" key="13">
    <source>
        <dbReference type="Proteomes" id="UP000759131"/>
    </source>
</evidence>
<dbReference type="Gene3D" id="3.40.50.150">
    <property type="entry name" value="Vaccinia Virus protein VP39"/>
    <property type="match status" value="1"/>
</dbReference>
<keyword evidence="4 9" id="KW-0808">Transferase</keyword>
<evidence type="ECO:0000256" key="6">
    <source>
        <dbReference type="ARBA" id="ARBA00022824"/>
    </source>
</evidence>
<keyword evidence="3 9" id="KW-0489">Methyltransferase</keyword>
<dbReference type="EMBL" id="CAJPIZ010000611">
    <property type="protein sequence ID" value="CAG2101869.1"/>
    <property type="molecule type" value="Genomic_DNA"/>
</dbReference>
<evidence type="ECO:0000256" key="7">
    <source>
        <dbReference type="ARBA" id="ARBA00022884"/>
    </source>
</evidence>
<keyword evidence="13" id="KW-1185">Reference proteome</keyword>
<sequence>MTRRHIASTVTSDDNNDSQTSDDKSGDESRPQTLVAKSVNVINDYINYYMIIGLNAIRAIIFRITGVRSVDPTKQIINNLLKKFPFDELQSLSAEELFDKTIADNEFESALELATNYGFDADLVYQRMWRYRPISQQSIDQSLSKISKQMWILRECVDCVAQDMDSMKYLLQFGLNLTNYDRFKTHFYSRVDTPDNPKEGDNEEIGDLQVVGLKVMDWKDIDSSDMNSKYNHKFYQIFREMSSLEAAVHLAQSGDYNAVSIVLTYESVDLLEHRLVILSNIDETLSPKKYLSLLPKVVSPKVKGYEVYDWNQIILREEDWIEKQFGSVCALNTTQFEADFYAENPSLLRYKCNRLTKSLLTQWYSQRSRQILSLTSIVTNAFDLVDIGIKHMVPNLDKLYSDLDIFALIVYESKYEEEIDFDKFENNCNKEKIDILMSGALESDERFLDFIEKYLKVCKEDPKLLQTIGRDLFKDYLVSVAKTHLNCCLKVFENSSLSNTEIEKINKNALIEEPSDLIEFAIDCIYASEDPKQLEICFKIVECLPQPDMVQLIADNDNNKINRLNDLNDLADKLENYLVAAEIIEQYDCPPIISQIRDLEKNCDREAVKHLFTKITRNCVKREKPMSVNEWIETFKNLEEVRKTCFKDCITEDQLFEVFVQTLLCSARKENFGLAAGYLQLNSETKYKKKVVPFQKTKKLLISAAQEYINSSDSANDYNIVLAKECLQLIDEREQQKDALISEELNLIESLYLIEENFDLKLLPIQIRLIPQPRLELIDTILKSSPKAYSKTSTILKISQLLNVCKDFDGDHRNGTVLSLCANVALDSKDFNHCFKSCDIIMKNNYTIGWKICLQLVRILSEMFHKYIFVRKLLHKLEANVCHRCLRRLLTTKRDRRKGFSDTFRFQRIPEQYLYIKDIKTAKLVANHLSHDLNKDKSVILESSPGTAVLTQHLLKSGAQLIRVFEDNPNKEFPNKLEVINKQIINLPNILVKEVEINDEISRWFTGIETIKVSDWRSDPIIKFVGVFSPINSRLFLRFVIKQLVRKDLFFGCGRTQFVVFVSEKEYNCMTATPPNFKLYRSINVMYNTLFDIESLETVPYNEFAFYSSQPTTKSTFDGNARLVRLTPKEYLDELDEQTLKDYYYFVTQTFMKRKSWIIPFLENWFPNCGPDLIRKGIPVFKYFGDLRPEEMLDLFKYCYNRSDYNSSIYKAFSQNDIFDNEIDVQDIKLDEEDIDTKDKEQLVDNEL</sequence>
<protein>
    <recommendedName>
        <fullName evidence="11">Sec39 domain-containing protein</fullName>
    </recommendedName>
</protein>
<name>A0A7R9KE42_9ACAR</name>
<feature type="compositionally biased region" description="Basic and acidic residues" evidence="10">
    <location>
        <begin position="21"/>
        <end position="30"/>
    </location>
</feature>
<dbReference type="InterPro" id="IPR029063">
    <property type="entry name" value="SAM-dependent_MTases_sf"/>
</dbReference>
<evidence type="ECO:0000259" key="11">
    <source>
        <dbReference type="Pfam" id="PF08314"/>
    </source>
</evidence>
<dbReference type="InterPro" id="IPR013244">
    <property type="entry name" value="Sec39_domain"/>
</dbReference>
<dbReference type="GO" id="GO:0015031">
    <property type="term" value="P:protein transport"/>
    <property type="evidence" value="ECO:0007669"/>
    <property type="project" value="UniProtKB-KW"/>
</dbReference>
<gene>
    <name evidence="12" type="ORF">OSB1V03_LOCUS1910</name>
</gene>
<comment type="similarity">
    <text evidence="9">Belongs to the class I-like SAM-binding methyltransferase superfamily. rRNA adenine N(6)-methyltransferase family.</text>
</comment>
<reference evidence="12" key="1">
    <citation type="submission" date="2020-11" db="EMBL/GenBank/DDBJ databases">
        <authorList>
            <person name="Tran Van P."/>
        </authorList>
    </citation>
    <scope>NUCLEOTIDE SEQUENCE</scope>
</reference>
<dbReference type="GO" id="GO:0000179">
    <property type="term" value="F:rRNA (adenine-N6,N6-)-dimethyltransferase activity"/>
    <property type="evidence" value="ECO:0007669"/>
    <property type="project" value="UniProtKB-UniRule"/>
</dbReference>
<keyword evidence="8" id="KW-0653">Protein transport</keyword>